<sequence>MISKKLGVAALCIFLLAYFGLGFLGYGDDLLTQWTQSITVSRLLLGGLLCVSVVLLTMELSDNDIVV</sequence>
<dbReference type="AlphaFoldDB" id="A0AAW4BJW4"/>
<evidence type="ECO:0000313" key="4">
    <source>
        <dbReference type="Proteomes" id="UP000726136"/>
    </source>
</evidence>
<accession>A0AAW4BJW4</accession>
<dbReference type="EMBL" id="SCLC01000641">
    <property type="protein sequence ID" value="MBF4437114.1"/>
    <property type="molecule type" value="Genomic_DNA"/>
</dbReference>
<keyword evidence="1" id="KW-1133">Transmembrane helix</keyword>
<feature type="transmembrane region" description="Helical" evidence="1">
    <location>
        <begin position="39"/>
        <end position="58"/>
    </location>
</feature>
<evidence type="ECO:0000256" key="1">
    <source>
        <dbReference type="SAM" id="Phobius"/>
    </source>
</evidence>
<dbReference type="Proteomes" id="UP000786185">
    <property type="component" value="Unassembled WGS sequence"/>
</dbReference>
<proteinExistence type="predicted"/>
<gene>
    <name evidence="2" type="ORF">EAY46_13825</name>
    <name evidence="3" type="ORF">ERJ77_22025</name>
</gene>
<feature type="transmembrane region" description="Helical" evidence="1">
    <location>
        <begin position="6"/>
        <end position="27"/>
    </location>
</feature>
<protein>
    <submittedName>
        <fullName evidence="3">Uncharacterized protein</fullName>
    </submittedName>
</protein>
<keyword evidence="4" id="KW-1185">Reference proteome</keyword>
<evidence type="ECO:0000313" key="2">
    <source>
        <dbReference type="EMBL" id="MBF4374149.1"/>
    </source>
</evidence>
<organism evidence="3 5">
    <name type="scientific">Vibrio anguillarum</name>
    <name type="common">Listonella anguillarum</name>
    <dbReference type="NCBI Taxonomy" id="55601"/>
    <lineage>
        <taxon>Bacteria</taxon>
        <taxon>Pseudomonadati</taxon>
        <taxon>Pseudomonadota</taxon>
        <taxon>Gammaproteobacteria</taxon>
        <taxon>Vibrionales</taxon>
        <taxon>Vibrionaceae</taxon>
        <taxon>Vibrio</taxon>
    </lineage>
</organism>
<keyword evidence="1" id="KW-0812">Transmembrane</keyword>
<name>A0AAW4BJW4_VIBAN</name>
<evidence type="ECO:0000313" key="5">
    <source>
        <dbReference type="Proteomes" id="UP000786185"/>
    </source>
</evidence>
<dbReference type="EMBL" id="RDPI01000016">
    <property type="protein sequence ID" value="MBF4374149.1"/>
    <property type="molecule type" value="Genomic_DNA"/>
</dbReference>
<reference evidence="3 4" key="1">
    <citation type="journal article" date="2021" name="PeerJ">
        <title>Analysis of 44 Vibrio anguillarum genomes reveals high genetic diversity.</title>
        <authorList>
            <person name="Hansen M.J."/>
            <person name="Dalsgaard I."/>
        </authorList>
    </citation>
    <scope>NUCLEOTIDE SEQUENCE</scope>
    <source>
        <strain evidence="2 4">040915-1/1B</strain>
        <strain evidence="3">850617-1/1</strain>
    </source>
</reference>
<dbReference type="RefSeq" id="WP_194663754.1">
    <property type="nucleotide sequence ID" value="NZ_RDPI01000016.1"/>
</dbReference>
<evidence type="ECO:0000313" key="3">
    <source>
        <dbReference type="EMBL" id="MBF4437114.1"/>
    </source>
</evidence>
<dbReference type="Proteomes" id="UP000726136">
    <property type="component" value="Unassembled WGS sequence"/>
</dbReference>
<comment type="caution">
    <text evidence="3">The sequence shown here is derived from an EMBL/GenBank/DDBJ whole genome shotgun (WGS) entry which is preliminary data.</text>
</comment>
<keyword evidence="1" id="KW-0472">Membrane</keyword>